<dbReference type="InterPro" id="IPR011990">
    <property type="entry name" value="TPR-like_helical_dom_sf"/>
</dbReference>
<keyword evidence="1" id="KW-0802">TPR repeat</keyword>
<gene>
    <name evidence="2" type="ORF">SAMN04244559_02440</name>
</gene>
<protein>
    <submittedName>
        <fullName evidence="2">Tetratricopeptide repeat-containing protein</fullName>
    </submittedName>
</protein>
<dbReference type="Proteomes" id="UP000182983">
    <property type="component" value="Unassembled WGS sequence"/>
</dbReference>
<dbReference type="EMBL" id="FNWO01000010">
    <property type="protein sequence ID" value="SEH45848.1"/>
    <property type="molecule type" value="Genomic_DNA"/>
</dbReference>
<dbReference type="PANTHER" id="PTHR44809:SF1">
    <property type="entry name" value="PROTEIN O-MANNOSYL-TRANSFERASE TMTC1"/>
    <property type="match status" value="1"/>
</dbReference>
<dbReference type="AlphaFoldDB" id="A0A1H6IHK9"/>
<dbReference type="SUPFAM" id="SSF48452">
    <property type="entry name" value="TPR-like"/>
    <property type="match status" value="1"/>
</dbReference>
<dbReference type="SUPFAM" id="SSF53756">
    <property type="entry name" value="UDP-Glycosyltransferase/glycogen phosphorylase"/>
    <property type="match status" value="1"/>
</dbReference>
<dbReference type="Pfam" id="PF01075">
    <property type="entry name" value="Glyco_transf_9"/>
    <property type="match status" value="1"/>
</dbReference>
<dbReference type="InterPro" id="IPR002201">
    <property type="entry name" value="Glyco_trans_9"/>
</dbReference>
<evidence type="ECO:0000313" key="3">
    <source>
        <dbReference type="Proteomes" id="UP000182983"/>
    </source>
</evidence>
<feature type="repeat" description="TPR" evidence="1">
    <location>
        <begin position="46"/>
        <end position="79"/>
    </location>
</feature>
<proteinExistence type="predicted"/>
<dbReference type="InterPro" id="IPR052943">
    <property type="entry name" value="TMTC_O-mannosyl-trnsfr"/>
</dbReference>
<dbReference type="Gene3D" id="1.25.40.10">
    <property type="entry name" value="Tetratricopeptide repeat domain"/>
    <property type="match status" value="2"/>
</dbReference>
<organism evidence="2 3">
    <name type="scientific">Magnetospirillum fulvum</name>
    <name type="common">Rhodospirillum fulvum</name>
    <dbReference type="NCBI Taxonomy" id="1082"/>
    <lineage>
        <taxon>Bacteria</taxon>
        <taxon>Pseudomonadati</taxon>
        <taxon>Pseudomonadota</taxon>
        <taxon>Alphaproteobacteria</taxon>
        <taxon>Rhodospirillales</taxon>
        <taxon>Rhodospirillaceae</taxon>
        <taxon>Magnetospirillum</taxon>
    </lineage>
</organism>
<feature type="repeat" description="TPR" evidence="1">
    <location>
        <begin position="80"/>
        <end position="113"/>
    </location>
</feature>
<dbReference type="SMART" id="SM00028">
    <property type="entry name" value="TPR"/>
    <property type="match status" value="4"/>
</dbReference>
<dbReference type="Pfam" id="PF13432">
    <property type="entry name" value="TPR_16"/>
    <property type="match status" value="1"/>
</dbReference>
<dbReference type="PROSITE" id="PS50005">
    <property type="entry name" value="TPR"/>
    <property type="match status" value="2"/>
</dbReference>
<sequence>MGAMGTSPDVGADERYGEAMAALRSGDFARAESALAHIVRADPTNAVAHADLGVLLRRRGLPEAAVACYRRALALCPDRAGTLSNLGNALRELGRLAEAEAVLARAVALEPDGVGFRYNLALLLRDRRRTEEALAMMEALLEREPDNAEIAWDIALTRLYLDDFRRGFAGYEARERLPRMPRRDFPGERWRGDAVAGRTVLLVSEQGFGDALQFARFVPFLARRGARVVLECLPELGALFATLPGLAAIVPKGAPPPPYDVWAPMASLPHLLGIAWTDLPGPCPYLSAPPGPRLLPPAPGTRLTAGLVWAGKTIPRDRSWPLETLLPLLADPSIAWVSLQHGPRGSDLVRLGADRLVADAAPALGSFADTAALMTQLDLIVTIDTATAHLAGALGRPTYVLLRYVSDWRWGNERDDSPWYPTLRLFRQSDPDDFAGPVARIAQALAAPG</sequence>
<dbReference type="PANTHER" id="PTHR44809">
    <property type="match status" value="1"/>
</dbReference>
<dbReference type="GO" id="GO:0016757">
    <property type="term" value="F:glycosyltransferase activity"/>
    <property type="evidence" value="ECO:0007669"/>
    <property type="project" value="InterPro"/>
</dbReference>
<dbReference type="Pfam" id="PF13424">
    <property type="entry name" value="TPR_12"/>
    <property type="match status" value="1"/>
</dbReference>
<name>A0A1H6IHK9_MAGFU</name>
<evidence type="ECO:0000256" key="1">
    <source>
        <dbReference type="PROSITE-ProRule" id="PRU00339"/>
    </source>
</evidence>
<dbReference type="Gene3D" id="3.40.50.2000">
    <property type="entry name" value="Glycogen Phosphorylase B"/>
    <property type="match status" value="1"/>
</dbReference>
<evidence type="ECO:0000313" key="2">
    <source>
        <dbReference type="EMBL" id="SEH45848.1"/>
    </source>
</evidence>
<accession>A0A1H6IHK9</accession>
<keyword evidence="3" id="KW-1185">Reference proteome</keyword>
<dbReference type="InterPro" id="IPR019734">
    <property type="entry name" value="TPR_rpt"/>
</dbReference>
<reference evidence="3" key="1">
    <citation type="submission" date="2016-10" db="EMBL/GenBank/DDBJ databases">
        <authorList>
            <person name="Varghese N."/>
            <person name="Submissions S."/>
        </authorList>
    </citation>
    <scope>NUCLEOTIDE SEQUENCE [LARGE SCALE GENOMIC DNA]</scope>
    <source>
        <strain evidence="3">DSM 13234</strain>
    </source>
</reference>